<evidence type="ECO:0000313" key="3">
    <source>
        <dbReference type="EMBL" id="ACV47615.1"/>
    </source>
</evidence>
<gene>
    <name evidence="3" type="ordered locus">Hmuk_1500</name>
</gene>
<keyword evidence="4" id="KW-1185">Reference proteome</keyword>
<name>C7P3E3_HALMD</name>
<evidence type="ECO:0000259" key="2">
    <source>
        <dbReference type="Pfam" id="PF13360"/>
    </source>
</evidence>
<dbReference type="InterPro" id="IPR002372">
    <property type="entry name" value="PQQ_rpt_dom"/>
</dbReference>
<dbReference type="SUPFAM" id="SSF50998">
    <property type="entry name" value="Quinoprotein alcohol dehydrogenase-like"/>
    <property type="match status" value="1"/>
</dbReference>
<organism evidence="3 4">
    <name type="scientific">Halomicrobium mukohataei (strain ATCC 700874 / DSM 12286 / JCM 9738 / NCIMB 13541)</name>
    <name type="common">Haloarcula mukohataei</name>
    <dbReference type="NCBI Taxonomy" id="485914"/>
    <lineage>
        <taxon>Archaea</taxon>
        <taxon>Methanobacteriati</taxon>
        <taxon>Methanobacteriota</taxon>
        <taxon>Stenosarchaea group</taxon>
        <taxon>Halobacteria</taxon>
        <taxon>Halobacteriales</taxon>
        <taxon>Haloarculaceae</taxon>
        <taxon>Halomicrobium</taxon>
    </lineage>
</organism>
<dbReference type="SMART" id="SM00564">
    <property type="entry name" value="PQQ"/>
    <property type="match status" value="4"/>
</dbReference>
<dbReference type="InterPro" id="IPR018391">
    <property type="entry name" value="PQQ_b-propeller_rpt"/>
</dbReference>
<evidence type="ECO:0000313" key="4">
    <source>
        <dbReference type="Proteomes" id="UP000001746"/>
    </source>
</evidence>
<dbReference type="Gene3D" id="2.130.10.10">
    <property type="entry name" value="YVTN repeat-like/Quinoprotein amine dehydrogenase"/>
    <property type="match status" value="1"/>
</dbReference>
<accession>C7P3E3</accession>
<dbReference type="KEGG" id="hmu:Hmuk_1500"/>
<dbReference type="EMBL" id="CP001688">
    <property type="protein sequence ID" value="ACV47615.1"/>
    <property type="molecule type" value="Genomic_DNA"/>
</dbReference>
<reference evidence="3 4" key="1">
    <citation type="journal article" date="2009" name="Stand. Genomic Sci.">
        <title>Complete genome sequence of Halomicrobium mukohataei type strain (arg-2).</title>
        <authorList>
            <person name="Tindall B.J."/>
            <person name="Schneider S."/>
            <person name="Lapidus A."/>
            <person name="Copeland A."/>
            <person name="Glavina Del Rio T."/>
            <person name="Nolan M."/>
            <person name="Lucas S."/>
            <person name="Chen F."/>
            <person name="Tice H."/>
            <person name="Cheng J.F."/>
            <person name="Saunders E."/>
            <person name="Bruce D."/>
            <person name="Goodwin L."/>
            <person name="Pitluck S."/>
            <person name="Mikhailova N."/>
            <person name="Pati A."/>
            <person name="Ivanova N."/>
            <person name="Mavrommatis K."/>
            <person name="Chen A."/>
            <person name="Palaniappan K."/>
            <person name="Chain P."/>
            <person name="Land M."/>
            <person name="Hauser L."/>
            <person name="Chang Y.J."/>
            <person name="Jeffries C.D."/>
            <person name="Brettin T."/>
            <person name="Han C."/>
            <person name="Rohde M."/>
            <person name="Goker M."/>
            <person name="Bristow J."/>
            <person name="Eisen J.A."/>
            <person name="Markowitz V."/>
            <person name="Hugenholtz P."/>
            <person name="Klenk H.P."/>
            <person name="Kyrpides N.C."/>
            <person name="Detter J.C."/>
        </authorList>
    </citation>
    <scope>NUCLEOTIDE SEQUENCE [LARGE SCALE GENOMIC DNA]</scope>
    <source>
        <strain evidence="4">ATCC 700874 / DSM 12286 / JCM 9738 / NCIMB 13541</strain>
    </source>
</reference>
<dbReference type="Gene3D" id="2.40.10.480">
    <property type="match status" value="1"/>
</dbReference>
<sequence length="407" mass="43968">MSQYNRRSLLRAGVVAGTVATAGCRSPRRPERTIRSDRRPPAGTWPSQHRGVRNSRHTPTAVPPRQTPEREWRVDLRGTVFRMVATDATVYCLTLRSGGSGDVYAVRTDGVIRWHEADLDGVGSLDYVAGRLYLGGRTFRALEADSGGELFETKLPDGQAYSAVEHRGTIYVATNTDSFYGLDADTGAIQWHASIGGDHGVSIYRGQPLVSSPYRIRCYRSDRSPLTALLGEPPAIHTSWQPPHQSVAVLWPAVVDGTLYRGAVGTDRSTVPLIAYDLDAGRRRWHRELASYVYTPAVDPDAGRVYTFARPAGARTSHGTVYALDSASGATAWSQPLDFRAGCPVIANETVYLSGPDDDGGRVVALDSSTGAVRWEAGVGDSQVNHALLSVGERLYVGGTGEMVALA</sequence>
<dbReference type="InterPro" id="IPR015943">
    <property type="entry name" value="WD40/YVTN_repeat-like_dom_sf"/>
</dbReference>
<dbReference type="AlphaFoldDB" id="C7P3E3"/>
<dbReference type="Pfam" id="PF13360">
    <property type="entry name" value="PQQ_2"/>
    <property type="match status" value="2"/>
</dbReference>
<protein>
    <submittedName>
        <fullName evidence="3">Pyrrolo-quinoline quinone</fullName>
    </submittedName>
</protein>
<dbReference type="eggNOG" id="arCOG02556">
    <property type="taxonomic scope" value="Archaea"/>
</dbReference>
<dbReference type="STRING" id="485914.Hmuk_1500"/>
<feature type="domain" description="Pyrrolo-quinoline quinone repeat" evidence="2">
    <location>
        <begin position="318"/>
        <end position="400"/>
    </location>
</feature>
<feature type="domain" description="Pyrrolo-quinoline quinone repeat" evidence="2">
    <location>
        <begin position="101"/>
        <end position="194"/>
    </location>
</feature>
<evidence type="ECO:0000256" key="1">
    <source>
        <dbReference type="SAM" id="MobiDB-lite"/>
    </source>
</evidence>
<feature type="compositionally biased region" description="Basic and acidic residues" evidence="1">
    <location>
        <begin position="28"/>
        <end position="40"/>
    </location>
</feature>
<dbReference type="PROSITE" id="PS51257">
    <property type="entry name" value="PROKAR_LIPOPROTEIN"/>
    <property type="match status" value="1"/>
</dbReference>
<proteinExistence type="predicted"/>
<dbReference type="PANTHER" id="PTHR34512:SF30">
    <property type="entry name" value="OUTER MEMBRANE PROTEIN ASSEMBLY FACTOR BAMB"/>
    <property type="match status" value="1"/>
</dbReference>
<dbReference type="PANTHER" id="PTHR34512">
    <property type="entry name" value="CELL SURFACE PROTEIN"/>
    <property type="match status" value="1"/>
</dbReference>
<feature type="region of interest" description="Disordered" evidence="1">
    <location>
        <begin position="21"/>
        <end position="69"/>
    </location>
</feature>
<dbReference type="Proteomes" id="UP000001746">
    <property type="component" value="Chromosome"/>
</dbReference>
<dbReference type="InterPro" id="IPR011047">
    <property type="entry name" value="Quinoprotein_ADH-like_sf"/>
</dbReference>
<dbReference type="HOGENOM" id="CLU_675451_0_0_2"/>